<evidence type="ECO:0000259" key="13">
    <source>
        <dbReference type="PROSITE" id="PS51281"/>
    </source>
</evidence>
<comment type="caution">
    <text evidence="14">The sequence shown here is derived from an EMBL/GenBank/DDBJ whole genome shotgun (WGS) entry which is preliminary data.</text>
</comment>
<dbReference type="InterPro" id="IPR057125">
    <property type="entry name" value="NXF1/2/3/5-like_LRR"/>
</dbReference>
<organism evidence="14 15">
    <name type="scientific">Rasamsonia emersonii (strain ATCC 16479 / CBS 393.64 / IMI 116815)</name>
    <dbReference type="NCBI Taxonomy" id="1408163"/>
    <lineage>
        <taxon>Eukaryota</taxon>
        <taxon>Fungi</taxon>
        <taxon>Dikarya</taxon>
        <taxon>Ascomycota</taxon>
        <taxon>Pezizomycotina</taxon>
        <taxon>Eurotiomycetes</taxon>
        <taxon>Eurotiomycetidae</taxon>
        <taxon>Eurotiales</taxon>
        <taxon>Trichocomaceae</taxon>
        <taxon>Rasamsonia</taxon>
    </lineage>
</organism>
<feature type="compositionally biased region" description="Low complexity" evidence="11">
    <location>
        <begin position="67"/>
        <end position="77"/>
    </location>
</feature>
<dbReference type="OrthoDB" id="25872at2759"/>
<dbReference type="SUPFAM" id="SSF46934">
    <property type="entry name" value="UBA-like"/>
    <property type="match status" value="1"/>
</dbReference>
<dbReference type="RefSeq" id="XP_013331665.1">
    <property type="nucleotide sequence ID" value="XM_013476211.1"/>
</dbReference>
<proteinExistence type="inferred from homology"/>
<dbReference type="InterPro" id="IPR032675">
    <property type="entry name" value="LRR_dom_sf"/>
</dbReference>
<dbReference type="InterPro" id="IPR002075">
    <property type="entry name" value="NTF2_dom"/>
</dbReference>
<keyword evidence="8" id="KW-0539">Nucleus</keyword>
<dbReference type="Pfam" id="PF22602">
    <property type="entry name" value="NXF_NTF2"/>
    <property type="match status" value="1"/>
</dbReference>
<dbReference type="Gene3D" id="1.10.8.10">
    <property type="entry name" value="DNA helicase RuvA subunit, C-terminal domain"/>
    <property type="match status" value="1"/>
</dbReference>
<dbReference type="SUPFAM" id="SSF54427">
    <property type="entry name" value="NTF2-like"/>
    <property type="match status" value="1"/>
</dbReference>
<dbReference type="Gene3D" id="3.80.10.10">
    <property type="entry name" value="Ribonuclease Inhibitor"/>
    <property type="match status" value="1"/>
</dbReference>
<comment type="similarity">
    <text evidence="2">Belongs to the NXF family.</text>
</comment>
<keyword evidence="4" id="KW-0963">Cytoplasm</keyword>
<keyword evidence="7" id="KW-0509">mRNA transport</keyword>
<sequence length="709" mass="78339">MLKLSSGTMHNMGKAKVTRGRANAMDRGGIRKRGSPAVRVDRDGDLDMNGASDKGRGGKRARGDSGRGALAAAQSQARDQRRMAIDRERTLNTIQKALAGNETSQANIRRGGAKGGPWEQVSVRGWRKSKAASNLDGGAGSLVSFLEKKLATPDSKGNNIIKSRVEGDALIVSVRPEHLDRMLHLNNFTFAGAPLTIERYNPSAESTSTTADTKARMTAFLSSRYFQDTKLLNLSALASDPILVEMGLFNSTTTESKFFPALMKVWEMNFETPQKSREAVESVSLANNQLSNISLVTTLSQAFPNLKNLDLSNNNFKDAQALIGWRWKFRQLEFLDLTGNPFSADPSFKDTMMKWYPKLRTLNNMTVRTAEEVAAQEKAPIPVQPAYFQDDSQIAENFVRAFFVGYDNDRNDLINGVYDSDSTFSLNVNPAAPRGAQEDATAGWDQYIKKSRNLLKISHLPARMSRSYVGAEKIRELWNSLPRTRHPDMVAHPEEWLIECHPIPGLPDPSGQSISGVGGLLIMVHGKFDELDGTKVETRSFDRTFVLGPGGGAGGVRVLSDMLTLRAYGGHMAWDPDSQTANPMKAPPAHPQAPQGYGMPAPGKTEAQVQQEQMILQLSFKTRMTLQYSEMALSGNNWNMEAALKNFEELKVSIIGLPSRHPQKADRTVFRRRESFHKTLLFRVSEWKSGTEEGALLSSMESLDSPSHD</sequence>
<gene>
    <name evidence="14" type="ORF">T310_0918</name>
</gene>
<evidence type="ECO:0000256" key="10">
    <source>
        <dbReference type="ARBA" id="ARBA00069694"/>
    </source>
</evidence>
<dbReference type="AlphaFoldDB" id="A0A0F4Z585"/>
<feature type="domain" description="TAP-C" evidence="13">
    <location>
        <begin position="609"/>
        <end position="665"/>
    </location>
</feature>
<evidence type="ECO:0000256" key="6">
    <source>
        <dbReference type="ARBA" id="ARBA00022737"/>
    </source>
</evidence>
<dbReference type="EMBL" id="LASV01000038">
    <property type="protein sequence ID" value="KKA25053.1"/>
    <property type="molecule type" value="Genomic_DNA"/>
</dbReference>
<dbReference type="GeneID" id="25312972"/>
<dbReference type="GO" id="GO:0016973">
    <property type="term" value="P:poly(A)+ mRNA export from nucleus"/>
    <property type="evidence" value="ECO:0007669"/>
    <property type="project" value="TreeGrafter"/>
</dbReference>
<dbReference type="CDD" id="cd14342">
    <property type="entry name" value="UBA_TAP-C"/>
    <property type="match status" value="1"/>
</dbReference>
<evidence type="ECO:0000259" key="12">
    <source>
        <dbReference type="PROSITE" id="PS50177"/>
    </source>
</evidence>
<dbReference type="PANTHER" id="PTHR10662">
    <property type="entry name" value="NUCLEAR RNA EXPORT FACTOR"/>
    <property type="match status" value="1"/>
</dbReference>
<name>A0A0F4Z585_RASE3</name>
<evidence type="ECO:0000256" key="5">
    <source>
        <dbReference type="ARBA" id="ARBA00022614"/>
    </source>
</evidence>
<dbReference type="InterPro" id="IPR032710">
    <property type="entry name" value="NTF2-like_dom_sf"/>
</dbReference>
<protein>
    <recommendedName>
        <fullName evidence="10">mRNA export factor MEX67</fullName>
    </recommendedName>
</protein>
<comment type="subcellular location">
    <subcellularLocation>
        <location evidence="1">Nucleus</location>
    </subcellularLocation>
</comment>
<evidence type="ECO:0000256" key="9">
    <source>
        <dbReference type="ARBA" id="ARBA00055253"/>
    </source>
</evidence>
<dbReference type="FunFam" id="3.10.450.50:FF:000013">
    <property type="entry name" value="mRNA export factor mex67"/>
    <property type="match status" value="1"/>
</dbReference>
<evidence type="ECO:0000313" key="14">
    <source>
        <dbReference type="EMBL" id="KKA25053.1"/>
    </source>
</evidence>
<evidence type="ECO:0000256" key="7">
    <source>
        <dbReference type="ARBA" id="ARBA00022816"/>
    </source>
</evidence>
<accession>A0A0F4Z585</accession>
<keyword evidence="3" id="KW-0813">Transport</keyword>
<keyword evidence="6" id="KW-0677">Repeat</keyword>
<feature type="region of interest" description="Disordered" evidence="11">
    <location>
        <begin position="1"/>
        <end position="81"/>
    </location>
</feature>
<dbReference type="Gene3D" id="3.10.450.50">
    <property type="match status" value="1"/>
</dbReference>
<dbReference type="GO" id="GO:0005634">
    <property type="term" value="C:nucleus"/>
    <property type="evidence" value="ECO:0007669"/>
    <property type="project" value="UniProtKB-SubCell"/>
</dbReference>
<evidence type="ECO:0000256" key="4">
    <source>
        <dbReference type="ARBA" id="ARBA00022490"/>
    </source>
</evidence>
<dbReference type="Proteomes" id="UP000053958">
    <property type="component" value="Unassembled WGS sequence"/>
</dbReference>
<feature type="domain" description="NTF2" evidence="12">
    <location>
        <begin position="394"/>
        <end position="565"/>
    </location>
</feature>
<reference evidence="14 15" key="1">
    <citation type="submission" date="2015-04" db="EMBL/GenBank/DDBJ databases">
        <authorList>
            <person name="Heijne W.H."/>
            <person name="Fedorova N.D."/>
            <person name="Nierman W.C."/>
            <person name="Vollebregt A.W."/>
            <person name="Zhao Z."/>
            <person name="Wu L."/>
            <person name="Kumar M."/>
            <person name="Stam H."/>
            <person name="van den Berg M.A."/>
            <person name="Pel H.J."/>
        </authorList>
    </citation>
    <scope>NUCLEOTIDE SEQUENCE [LARGE SCALE GENOMIC DNA]</scope>
    <source>
        <strain evidence="14 15">CBS 393.64</strain>
    </source>
</reference>
<dbReference type="PROSITE" id="PS51450">
    <property type="entry name" value="LRR"/>
    <property type="match status" value="1"/>
</dbReference>
<dbReference type="InterPro" id="IPR009060">
    <property type="entry name" value="UBA-like_sf"/>
</dbReference>
<keyword evidence="15" id="KW-1185">Reference proteome</keyword>
<evidence type="ECO:0000256" key="2">
    <source>
        <dbReference type="ARBA" id="ARBA00009285"/>
    </source>
</evidence>
<feature type="compositionally biased region" description="Basic and acidic residues" evidence="11">
    <location>
        <begin position="53"/>
        <end position="65"/>
    </location>
</feature>
<dbReference type="InterPro" id="IPR001611">
    <property type="entry name" value="Leu-rich_rpt"/>
</dbReference>
<dbReference type="SUPFAM" id="SSF52058">
    <property type="entry name" value="L domain-like"/>
    <property type="match status" value="1"/>
</dbReference>
<dbReference type="GO" id="GO:0003723">
    <property type="term" value="F:RNA binding"/>
    <property type="evidence" value="ECO:0007669"/>
    <property type="project" value="TreeGrafter"/>
</dbReference>
<evidence type="ECO:0000256" key="1">
    <source>
        <dbReference type="ARBA" id="ARBA00004123"/>
    </source>
</evidence>
<dbReference type="InterPro" id="IPR018222">
    <property type="entry name" value="Nuclear_transport_factor_2_euk"/>
</dbReference>
<evidence type="ECO:0000256" key="3">
    <source>
        <dbReference type="ARBA" id="ARBA00022448"/>
    </source>
</evidence>
<dbReference type="SMART" id="SM00804">
    <property type="entry name" value="TAP_C"/>
    <property type="match status" value="1"/>
</dbReference>
<dbReference type="Pfam" id="PF24048">
    <property type="entry name" value="LRR_NXF1-5"/>
    <property type="match status" value="1"/>
</dbReference>
<dbReference type="InterPro" id="IPR005637">
    <property type="entry name" value="TAP_C_dom"/>
</dbReference>
<dbReference type="PROSITE" id="PS51281">
    <property type="entry name" value="TAP_C"/>
    <property type="match status" value="1"/>
</dbReference>
<dbReference type="Pfam" id="PF03943">
    <property type="entry name" value="TAP_C"/>
    <property type="match status" value="1"/>
</dbReference>
<dbReference type="FunFam" id="3.80.10.10:FF:000296">
    <property type="entry name" value="mRNA export factor MEX67"/>
    <property type="match status" value="1"/>
</dbReference>
<dbReference type="PANTHER" id="PTHR10662:SF22">
    <property type="entry name" value="NUCLEAR RNA EXPORT FACTOR 1"/>
    <property type="match status" value="1"/>
</dbReference>
<evidence type="ECO:0000256" key="11">
    <source>
        <dbReference type="SAM" id="MobiDB-lite"/>
    </source>
</evidence>
<keyword evidence="5" id="KW-0433">Leucine-rich repeat</keyword>
<dbReference type="STRING" id="1408163.A0A0F4Z585"/>
<comment type="function">
    <text evidence="9">Involved in the export of mRNA from the nucleus to the cytoplasm.</text>
</comment>
<dbReference type="InterPro" id="IPR030217">
    <property type="entry name" value="NXF_fam"/>
</dbReference>
<evidence type="ECO:0000313" key="15">
    <source>
        <dbReference type="Proteomes" id="UP000053958"/>
    </source>
</evidence>
<evidence type="ECO:0000256" key="8">
    <source>
        <dbReference type="ARBA" id="ARBA00023242"/>
    </source>
</evidence>
<dbReference type="PROSITE" id="PS50177">
    <property type="entry name" value="NTF2_DOMAIN"/>
    <property type="match status" value="1"/>
</dbReference>